<protein>
    <submittedName>
        <fullName evidence="1">Uncharacterized protein</fullName>
    </submittedName>
</protein>
<dbReference type="AlphaFoldDB" id="A0A378Q458"/>
<organism evidence="1 2">
    <name type="scientific">Faucicola atlantae</name>
    <dbReference type="NCBI Taxonomy" id="34059"/>
    <lineage>
        <taxon>Bacteria</taxon>
        <taxon>Pseudomonadati</taxon>
        <taxon>Pseudomonadota</taxon>
        <taxon>Gammaproteobacteria</taxon>
        <taxon>Moraxellales</taxon>
        <taxon>Moraxellaceae</taxon>
        <taxon>Faucicola</taxon>
    </lineage>
</organism>
<name>A0A378Q458_9GAMM</name>
<proteinExistence type="predicted"/>
<dbReference type="RefSeq" id="WP_245945318.1">
    <property type="nucleotide sequence ID" value="NZ_MXAO01000078.1"/>
</dbReference>
<dbReference type="EMBL" id="UGQA01000001">
    <property type="protein sequence ID" value="STY95204.1"/>
    <property type="molecule type" value="Genomic_DNA"/>
</dbReference>
<sequence length="111" mass="12312">MTPYFYPAKLLSYDKHKRTAKISIAGLTDGASDGLTALLAYPIGDDDKDTERELLAGADCWVFFENGDMACPIIAFYRSHSEGAMVDVRRIRQANIELLARQNILINPSST</sequence>
<dbReference type="Proteomes" id="UP000255193">
    <property type="component" value="Unassembled WGS sequence"/>
</dbReference>
<reference evidence="1 2" key="1">
    <citation type="submission" date="2018-06" db="EMBL/GenBank/DDBJ databases">
        <authorList>
            <consortium name="Pathogen Informatics"/>
            <person name="Doyle S."/>
        </authorList>
    </citation>
    <scope>NUCLEOTIDE SEQUENCE [LARGE SCALE GENOMIC DNA]</scope>
    <source>
        <strain evidence="1 2">NCTC11091</strain>
    </source>
</reference>
<evidence type="ECO:0000313" key="1">
    <source>
        <dbReference type="EMBL" id="STY95204.1"/>
    </source>
</evidence>
<evidence type="ECO:0000313" key="2">
    <source>
        <dbReference type="Proteomes" id="UP000255193"/>
    </source>
</evidence>
<accession>A0A378Q458</accession>
<gene>
    <name evidence="1" type="ORF">NCTC11091_00997</name>
</gene>